<comment type="similarity">
    <text evidence="1">Belongs to the low molecular weight phosphotyrosine protein phosphatase family.</text>
</comment>
<dbReference type="CDD" id="cd16343">
    <property type="entry name" value="LMWPTP"/>
    <property type="match status" value="1"/>
</dbReference>
<dbReference type="InterPro" id="IPR023485">
    <property type="entry name" value="Ptyr_pPase"/>
</dbReference>
<reference evidence="8" key="2">
    <citation type="journal article" date="2021" name="PeerJ">
        <title>Extensive microbial diversity within the chicken gut microbiome revealed by metagenomics and culture.</title>
        <authorList>
            <person name="Gilroy R."/>
            <person name="Ravi A."/>
            <person name="Getino M."/>
            <person name="Pursley I."/>
            <person name="Horton D.L."/>
            <person name="Alikhan N.F."/>
            <person name="Baker D."/>
            <person name="Gharbi K."/>
            <person name="Hall N."/>
            <person name="Watson M."/>
            <person name="Adriaenssens E.M."/>
            <person name="Foster-Nyarko E."/>
            <person name="Jarju S."/>
            <person name="Secka A."/>
            <person name="Antonio M."/>
            <person name="Oren A."/>
            <person name="Chaudhuri R.R."/>
            <person name="La Ragione R."/>
            <person name="Hildebrand F."/>
            <person name="Pallen M.J."/>
        </authorList>
    </citation>
    <scope>NUCLEOTIDE SEQUENCE</scope>
    <source>
        <strain evidence="8">ChiSxjej2B14-6234</strain>
    </source>
</reference>
<evidence type="ECO:0000256" key="3">
    <source>
        <dbReference type="ARBA" id="ARBA00022801"/>
    </source>
</evidence>
<dbReference type="SMART" id="SM00226">
    <property type="entry name" value="LMWPc"/>
    <property type="match status" value="1"/>
</dbReference>
<comment type="caution">
    <text evidence="8">The sequence shown here is derived from an EMBL/GenBank/DDBJ whole genome shotgun (WGS) entry which is preliminary data.</text>
</comment>
<proteinExistence type="inferred from homology"/>
<dbReference type="InterPro" id="IPR050438">
    <property type="entry name" value="LMW_PTPase"/>
</dbReference>
<dbReference type="SUPFAM" id="SSF52788">
    <property type="entry name" value="Phosphotyrosine protein phosphatases I"/>
    <property type="match status" value="1"/>
</dbReference>
<feature type="active site" description="Proton donor" evidence="6">
    <location>
        <position position="123"/>
    </location>
</feature>
<sequence>MRRILFVCHGNICRSPMAEAIFTHMLEEAGLTDRYAADSAAVSDEEIGRLVYPEANAELVRRGLKRSSHRARQLTREDYARYDFFVGMDMDNVRRMRVIFGGDPQRKIGLLLAYTERPREVEDPWYTGRFGFVYDEIAEGCRALLEQLLQDDARRKGEGGGTAWRA</sequence>
<protein>
    <recommendedName>
        <fullName evidence="2">protein-tyrosine-phosphatase</fullName>
        <ecNumber evidence="2">3.1.3.48</ecNumber>
    </recommendedName>
</protein>
<feature type="active site" evidence="6">
    <location>
        <position position="14"/>
    </location>
</feature>
<dbReference type="PRINTS" id="PR00719">
    <property type="entry name" value="LMWPTPASE"/>
</dbReference>
<evidence type="ECO:0000256" key="2">
    <source>
        <dbReference type="ARBA" id="ARBA00013064"/>
    </source>
</evidence>
<keyword evidence="3" id="KW-0378">Hydrolase</keyword>
<keyword evidence="4" id="KW-0904">Protein phosphatase</keyword>
<evidence type="ECO:0000256" key="1">
    <source>
        <dbReference type="ARBA" id="ARBA00011063"/>
    </source>
</evidence>
<evidence type="ECO:0000256" key="6">
    <source>
        <dbReference type="PIRSR" id="PIRSR617867-1"/>
    </source>
</evidence>
<evidence type="ECO:0000256" key="4">
    <source>
        <dbReference type="ARBA" id="ARBA00022912"/>
    </source>
</evidence>
<evidence type="ECO:0000256" key="5">
    <source>
        <dbReference type="ARBA" id="ARBA00051722"/>
    </source>
</evidence>
<dbReference type="EC" id="3.1.3.48" evidence="2"/>
<name>A0A9D1CQK8_9FIRM</name>
<evidence type="ECO:0000313" key="9">
    <source>
        <dbReference type="Proteomes" id="UP000886887"/>
    </source>
</evidence>
<feature type="domain" description="Phosphotyrosine protein phosphatase I" evidence="7">
    <location>
        <begin position="2"/>
        <end position="147"/>
    </location>
</feature>
<accession>A0A9D1CQK8</accession>
<dbReference type="GO" id="GO:0004725">
    <property type="term" value="F:protein tyrosine phosphatase activity"/>
    <property type="evidence" value="ECO:0007669"/>
    <property type="project" value="UniProtKB-EC"/>
</dbReference>
<reference evidence="8" key="1">
    <citation type="submission" date="2020-10" db="EMBL/GenBank/DDBJ databases">
        <authorList>
            <person name="Gilroy R."/>
        </authorList>
    </citation>
    <scope>NUCLEOTIDE SEQUENCE</scope>
    <source>
        <strain evidence="8">ChiSxjej2B14-6234</strain>
    </source>
</reference>
<dbReference type="EMBL" id="DVFJ01000026">
    <property type="protein sequence ID" value="HIQ71991.1"/>
    <property type="molecule type" value="Genomic_DNA"/>
</dbReference>
<dbReference type="PANTHER" id="PTHR11717:SF7">
    <property type="entry name" value="LOW MOLECULAR WEIGHT PHOSPHOTYROSINE PROTEIN PHOSPHATASE"/>
    <property type="match status" value="1"/>
</dbReference>
<dbReference type="InterPro" id="IPR036196">
    <property type="entry name" value="Ptyr_pPase_sf"/>
</dbReference>
<dbReference type="InterPro" id="IPR017867">
    <property type="entry name" value="Tyr_phospatase_low_mol_wt"/>
</dbReference>
<gene>
    <name evidence="8" type="ORF">IAB73_07285</name>
</gene>
<evidence type="ECO:0000259" key="7">
    <source>
        <dbReference type="SMART" id="SM00226"/>
    </source>
</evidence>
<dbReference type="Proteomes" id="UP000886887">
    <property type="component" value="Unassembled WGS sequence"/>
</dbReference>
<dbReference type="Pfam" id="PF01451">
    <property type="entry name" value="LMWPc"/>
    <property type="match status" value="1"/>
</dbReference>
<dbReference type="AlphaFoldDB" id="A0A9D1CQK8"/>
<comment type="catalytic activity">
    <reaction evidence="5">
        <text>O-phospho-L-tyrosyl-[protein] + H2O = L-tyrosyl-[protein] + phosphate</text>
        <dbReference type="Rhea" id="RHEA:10684"/>
        <dbReference type="Rhea" id="RHEA-COMP:10136"/>
        <dbReference type="Rhea" id="RHEA-COMP:20101"/>
        <dbReference type="ChEBI" id="CHEBI:15377"/>
        <dbReference type="ChEBI" id="CHEBI:43474"/>
        <dbReference type="ChEBI" id="CHEBI:46858"/>
        <dbReference type="ChEBI" id="CHEBI:61978"/>
        <dbReference type="EC" id="3.1.3.48"/>
    </reaction>
</comment>
<evidence type="ECO:0000313" key="8">
    <source>
        <dbReference type="EMBL" id="HIQ71991.1"/>
    </source>
</evidence>
<dbReference type="Gene3D" id="3.40.50.2300">
    <property type="match status" value="1"/>
</dbReference>
<feature type="active site" description="Nucleophile" evidence="6">
    <location>
        <position position="8"/>
    </location>
</feature>
<dbReference type="PANTHER" id="PTHR11717">
    <property type="entry name" value="LOW MOLECULAR WEIGHT PROTEIN TYROSINE PHOSPHATASE"/>
    <property type="match status" value="1"/>
</dbReference>
<organism evidence="8 9">
    <name type="scientific">Candidatus Onthenecus intestinigallinarum</name>
    <dbReference type="NCBI Taxonomy" id="2840875"/>
    <lineage>
        <taxon>Bacteria</taxon>
        <taxon>Bacillati</taxon>
        <taxon>Bacillota</taxon>
        <taxon>Clostridia</taxon>
        <taxon>Eubacteriales</taxon>
        <taxon>Candidatus Onthenecus</taxon>
    </lineage>
</organism>